<accession>A0A1G9U5L1</accession>
<dbReference type="InterPro" id="IPR045851">
    <property type="entry name" value="AMP-bd_C_sf"/>
</dbReference>
<evidence type="ECO:0000259" key="5">
    <source>
        <dbReference type="PROSITE" id="PS50075"/>
    </source>
</evidence>
<dbReference type="Pfam" id="PF00550">
    <property type="entry name" value="PP-binding"/>
    <property type="match status" value="1"/>
</dbReference>
<dbReference type="InterPro" id="IPR036736">
    <property type="entry name" value="ACP-like_sf"/>
</dbReference>
<dbReference type="SMART" id="SM00823">
    <property type="entry name" value="PKS_PP"/>
    <property type="match status" value="1"/>
</dbReference>
<dbReference type="Proteomes" id="UP000198680">
    <property type="component" value="Unassembled WGS sequence"/>
</dbReference>
<keyword evidence="7" id="KW-1185">Reference proteome</keyword>
<proteinExistence type="predicted"/>
<dbReference type="PROSITE" id="PS00012">
    <property type="entry name" value="PHOSPHOPANTETHEINE"/>
    <property type="match status" value="1"/>
</dbReference>
<feature type="transmembrane region" description="Helical" evidence="4">
    <location>
        <begin position="905"/>
        <end position="935"/>
    </location>
</feature>
<dbReference type="InterPro" id="IPR042099">
    <property type="entry name" value="ANL_N_sf"/>
</dbReference>
<dbReference type="NCBIfam" id="TIGR01733">
    <property type="entry name" value="AA-adenyl-dom"/>
    <property type="match status" value="1"/>
</dbReference>
<dbReference type="GO" id="GO:0044550">
    <property type="term" value="P:secondary metabolite biosynthetic process"/>
    <property type="evidence" value="ECO:0007669"/>
    <property type="project" value="TreeGrafter"/>
</dbReference>
<feature type="transmembrane region" description="Helical" evidence="4">
    <location>
        <begin position="667"/>
        <end position="690"/>
    </location>
</feature>
<dbReference type="Gene3D" id="3.40.50.12780">
    <property type="entry name" value="N-terminal domain of ligase-like"/>
    <property type="match status" value="1"/>
</dbReference>
<dbReference type="InterPro" id="IPR011004">
    <property type="entry name" value="Trimer_LpxA-like_sf"/>
</dbReference>
<dbReference type="Pfam" id="PF13193">
    <property type="entry name" value="AMP-binding_C"/>
    <property type="match status" value="1"/>
</dbReference>
<dbReference type="InterPro" id="IPR012728">
    <property type="entry name" value="Pls/PosA_C"/>
</dbReference>
<dbReference type="SUPFAM" id="SSF47336">
    <property type="entry name" value="ACP-like"/>
    <property type="match status" value="1"/>
</dbReference>
<keyword evidence="4" id="KW-0472">Membrane</keyword>
<dbReference type="FunFam" id="3.40.50.12780:FF:000012">
    <property type="entry name" value="Non-ribosomal peptide synthetase"/>
    <property type="match status" value="1"/>
</dbReference>
<dbReference type="PANTHER" id="PTHR45527">
    <property type="entry name" value="NONRIBOSOMAL PEPTIDE SYNTHETASE"/>
    <property type="match status" value="1"/>
</dbReference>
<dbReference type="InterPro" id="IPR000873">
    <property type="entry name" value="AMP-dep_synth/lig_dom"/>
</dbReference>
<evidence type="ECO:0000256" key="1">
    <source>
        <dbReference type="ARBA" id="ARBA00022450"/>
    </source>
</evidence>
<protein>
    <recommendedName>
        <fullName evidence="5">Carrier domain-containing protein</fullName>
    </recommendedName>
</protein>
<dbReference type="SUPFAM" id="SSF51161">
    <property type="entry name" value="Trimeric LpxA-like enzymes"/>
    <property type="match status" value="3"/>
</dbReference>
<dbReference type="Gene3D" id="3.30.300.30">
    <property type="match status" value="1"/>
</dbReference>
<feature type="domain" description="Carrier" evidence="5">
    <location>
        <begin position="564"/>
        <end position="643"/>
    </location>
</feature>
<dbReference type="InterPro" id="IPR020845">
    <property type="entry name" value="AMP-binding_CS"/>
</dbReference>
<dbReference type="STRING" id="1137991.SAMN05660642_02788"/>
<evidence type="ECO:0000256" key="2">
    <source>
        <dbReference type="ARBA" id="ARBA00022553"/>
    </source>
</evidence>
<evidence type="ECO:0000256" key="4">
    <source>
        <dbReference type="SAM" id="Phobius"/>
    </source>
</evidence>
<evidence type="ECO:0000313" key="6">
    <source>
        <dbReference type="EMBL" id="SDM55201.1"/>
    </source>
</evidence>
<keyword evidence="4" id="KW-1133">Transmembrane helix</keyword>
<dbReference type="NCBIfam" id="TIGR02353">
    <property type="entry name" value="NRPS_term_dom"/>
    <property type="match status" value="1"/>
</dbReference>
<reference evidence="7" key="1">
    <citation type="submission" date="2016-10" db="EMBL/GenBank/DDBJ databases">
        <authorList>
            <person name="Varghese N."/>
            <person name="Submissions S."/>
        </authorList>
    </citation>
    <scope>NUCLEOTIDE SEQUENCE [LARGE SCALE GENOMIC DNA]</scope>
    <source>
        <strain evidence="7">DSM 45419</strain>
    </source>
</reference>
<dbReference type="GO" id="GO:0043041">
    <property type="term" value="P:amino acid activation for nonribosomal peptide biosynthetic process"/>
    <property type="evidence" value="ECO:0007669"/>
    <property type="project" value="TreeGrafter"/>
</dbReference>
<feature type="transmembrane region" description="Helical" evidence="4">
    <location>
        <begin position="941"/>
        <end position="963"/>
    </location>
</feature>
<keyword evidence="4" id="KW-0812">Transmembrane</keyword>
<dbReference type="SUPFAM" id="SSF56801">
    <property type="entry name" value="Acetyl-CoA synthetase-like"/>
    <property type="match status" value="1"/>
</dbReference>
<dbReference type="EMBL" id="FNHE01000006">
    <property type="protein sequence ID" value="SDM55201.1"/>
    <property type="molecule type" value="Genomic_DNA"/>
</dbReference>
<dbReference type="OrthoDB" id="2472181at2"/>
<feature type="transmembrane region" description="Helical" evidence="4">
    <location>
        <begin position="1183"/>
        <end position="1208"/>
    </location>
</feature>
<dbReference type="InterPro" id="IPR009081">
    <property type="entry name" value="PP-bd_ACP"/>
</dbReference>
<name>A0A1G9U5L1_9ACTN</name>
<gene>
    <name evidence="6" type="ORF">SAMN05660642_02788</name>
</gene>
<dbReference type="PROSITE" id="PS50075">
    <property type="entry name" value="CARRIER"/>
    <property type="match status" value="1"/>
</dbReference>
<evidence type="ECO:0000256" key="3">
    <source>
        <dbReference type="SAM" id="MobiDB-lite"/>
    </source>
</evidence>
<sequence length="1387" mass="147617">MTSRQEDLDFFSLFAGDRGEPLAPPGGQRAQSSPTAYRFHDNLVEELGGPGARCSRLSRYFELSCDRRPAAVALECDGERISYADLDQRANRLANLLMSRDIRAGSRVGILLNRSVDTYVTLLGITKTEATFVPIDPAAPADRLLYIAEDSALDLVVTTTDFAASTAALPCDRLHLDEERPQLAMQPSTRPAVGTDGDPVCYIIYTSGSSGRPKGVAVGQSSICNFIGIVPSLYGVESSDRVYQGMTIAFDFSIEEIWPTWAVGATVVAGPTDGRRVGSGLADFLEEHEITMIYCVPTVLATLDRLLPRIRTVNVGGEACPRELVDRWGPGRRILNTYGPTETTVTCTMAELRPGKPVTIGRPLPTYRVVLLDDDRQPVPAGGVGEICVGGPGVAVGYVNRPDLTADRFIPDPRGIPGERIYRTGDLGRFLPDGELEYLGRADSEVKVRGHRVDLQEIESVLLEHDEVTGAVVTLLPSPDTGGELAGYVVLRDGSAVDPSGDRADEVIDELHQRLTHQMPPYMVPAYLDVVGAIPMLPSGKADRGRLPEPSRPRLIRSDQEYLPPTTPAEAWIAGVWEETLRLPPGSVSVDADFFDALGGHSLVAANVVSAMRESDLGAGLSILDFYRHPTVRALAAFLEAGVSAQPDAEGLPLHAPRPAPPSTARVVGFGFAQASVLVAVVLLFLWPVALVYGLNDGQPSLAMVVQLAIALPTVYLLTRWVLPVVGSRLLSRGLAVGDHPLWGAAHLRVWTLEKLMTISPLTVLSGSPWAATYLRLAGAQVDDESHVGTAAISLPALLRVHTGATVGYGTQLHGHRVAEGVLSIAPVTVGAGAVVGSECVLECGSEVGASAILREQSLLQSGQTIPEGETWAGSPARPAPEAVDPVVELMASCAAAPRTWSRALLAGFVGGVLLLELLPFLIMLPVVAVVWWALLTSGTAVALLAAALSGPLFVASSCTLILGARRLVLPATPEGVHHLRSQLGLEKWLGDKLLELSLLLNNTMYSTLYTPLWLRALGTRVGTGAEVSTISHIDPDLLTLGEGCFVADMATVGSAAYANGHVAFRSTEIGSRAFVGNAAYVPSGTVMGNGSLIGVRSVPPPSGVEAGTSWLGSPPFYLPRRELFEDFTEAETFTPSRRQVRARYAIEFLRIVLPSSLLAVAMFATLYGLSSLAVSWGTVATVLLAPVVALASSVGVLLFVAALKWLVVGRYRPRVRPLWSGFVRRTEFVTGIYEAAAVPALLTFLTGTPVLGAALRLFGARVGRRSLLGTTYLTEFDLVTIGDDVSVGANASLQTHLFEDRVMKMDHVTLRDRASVGDKAVVLYGSVVEEDATLSAMSLAMKGEVLPAGTTWCGIPAQKVNRASPPPPARNGRRGLTGSAVTGAQR</sequence>
<dbReference type="InterPro" id="IPR020806">
    <property type="entry name" value="PKS_PP-bd"/>
</dbReference>
<dbReference type="GO" id="GO:0005737">
    <property type="term" value="C:cytoplasm"/>
    <property type="evidence" value="ECO:0007669"/>
    <property type="project" value="TreeGrafter"/>
</dbReference>
<keyword evidence="2" id="KW-0597">Phosphoprotein</keyword>
<evidence type="ECO:0000313" key="7">
    <source>
        <dbReference type="Proteomes" id="UP000198680"/>
    </source>
</evidence>
<dbReference type="GO" id="GO:0031177">
    <property type="term" value="F:phosphopantetheine binding"/>
    <property type="evidence" value="ECO:0007669"/>
    <property type="project" value="InterPro"/>
</dbReference>
<dbReference type="CDD" id="cd05930">
    <property type="entry name" value="A_NRPS"/>
    <property type="match status" value="1"/>
</dbReference>
<dbReference type="RefSeq" id="WP_091219134.1">
    <property type="nucleotide sequence ID" value="NZ_FNHE01000006.1"/>
</dbReference>
<dbReference type="InterPro" id="IPR025110">
    <property type="entry name" value="AMP-bd_C"/>
</dbReference>
<keyword evidence="1" id="KW-0596">Phosphopantetheine</keyword>
<organism evidence="6 7">
    <name type="scientific">Geodermatophilus siccatus</name>
    <dbReference type="NCBI Taxonomy" id="1137991"/>
    <lineage>
        <taxon>Bacteria</taxon>
        <taxon>Bacillati</taxon>
        <taxon>Actinomycetota</taxon>
        <taxon>Actinomycetes</taxon>
        <taxon>Geodermatophilales</taxon>
        <taxon>Geodermatophilaceae</taxon>
        <taxon>Geodermatophilus</taxon>
    </lineage>
</organism>
<feature type="region of interest" description="Disordered" evidence="3">
    <location>
        <begin position="1358"/>
        <end position="1387"/>
    </location>
</feature>
<dbReference type="PANTHER" id="PTHR45527:SF1">
    <property type="entry name" value="FATTY ACID SYNTHASE"/>
    <property type="match status" value="1"/>
</dbReference>
<dbReference type="PROSITE" id="PS00455">
    <property type="entry name" value="AMP_BINDING"/>
    <property type="match status" value="1"/>
</dbReference>
<dbReference type="InterPro" id="IPR006162">
    <property type="entry name" value="Ppantetheine_attach_site"/>
</dbReference>
<dbReference type="Gene3D" id="2.160.10.10">
    <property type="entry name" value="Hexapeptide repeat proteins"/>
    <property type="match status" value="3"/>
</dbReference>
<dbReference type="InterPro" id="IPR010071">
    <property type="entry name" value="AA_adenyl_dom"/>
</dbReference>
<feature type="transmembrane region" description="Helical" evidence="4">
    <location>
        <begin position="1149"/>
        <end position="1171"/>
    </location>
</feature>
<dbReference type="Gene3D" id="1.10.1200.10">
    <property type="entry name" value="ACP-like"/>
    <property type="match status" value="1"/>
</dbReference>
<dbReference type="Pfam" id="PF00501">
    <property type="entry name" value="AMP-binding"/>
    <property type="match status" value="1"/>
</dbReference>
<dbReference type="FunFam" id="3.40.50.980:FF:000001">
    <property type="entry name" value="Non-ribosomal peptide synthetase"/>
    <property type="match status" value="1"/>
</dbReference>